<dbReference type="RefSeq" id="XP_026683377.1">
    <property type="nucleotide sequence ID" value="XM_026827576.1"/>
</dbReference>
<keyword evidence="2" id="KW-0805">Transcription regulation</keyword>
<feature type="region of interest" description="Disordered" evidence="5">
    <location>
        <begin position="48"/>
        <end position="133"/>
    </location>
</feature>
<accession>A0A1S3DF06</accession>
<protein>
    <submittedName>
        <fullName evidence="7 8">Protein vestigial-like</fullName>
    </submittedName>
</protein>
<keyword evidence="6" id="KW-1185">Reference proteome</keyword>
<evidence type="ECO:0000256" key="1">
    <source>
        <dbReference type="ARBA" id="ARBA00004123"/>
    </source>
</evidence>
<dbReference type="KEGG" id="dci:103517149"/>
<name>A0A1S3DF06_DIACI</name>
<sequence>MSCPEVVYQAYYPYLYQRPPATATSAARSATFPHFPHQYDRFNVQRTLEQPSTPSHSQSSDTYHPHSSHHSSAGSISSGGGGVGSPESPPPRHSSSKEEVPANSSSEGLSSRNLTTAAEDDEDDDEVTSPGGSRAQYVSANCVVFTHYSGDVESVVDEHFSRALSCTSATSSGSATESKTSTSTTKECSPLTSRNLPASFWNSNYQGAGGSVTPHHGDFYSDPMYHSPSAAASDPWHTHYQQYTAAAHHHHRAVHEYHHHHHNMAAQYSSLLLPPTSRLPHQYHHSKTGVEPWTSGHSHHRLHHDQASSIDPAATYTTYSTMAGLEAQVQESSKDLYWF</sequence>
<dbReference type="InterPro" id="IPR011520">
    <property type="entry name" value="Vg_fam"/>
</dbReference>
<feature type="compositionally biased region" description="Polar residues" evidence="5">
    <location>
        <begin position="102"/>
        <end position="116"/>
    </location>
</feature>
<keyword evidence="4" id="KW-0539">Nucleus</keyword>
<evidence type="ECO:0000256" key="4">
    <source>
        <dbReference type="ARBA" id="ARBA00023242"/>
    </source>
</evidence>
<dbReference type="RefSeq" id="XP_008480420.1">
    <property type="nucleotide sequence ID" value="XM_008482198.3"/>
</dbReference>
<keyword evidence="3" id="KW-0804">Transcription</keyword>
<dbReference type="PaxDb" id="121845-A0A1S3DF06"/>
<evidence type="ECO:0000256" key="3">
    <source>
        <dbReference type="ARBA" id="ARBA00023163"/>
    </source>
</evidence>
<feature type="compositionally biased region" description="Acidic residues" evidence="5">
    <location>
        <begin position="118"/>
        <end position="127"/>
    </location>
</feature>
<proteinExistence type="predicted"/>
<feature type="region of interest" description="Disordered" evidence="5">
    <location>
        <begin position="165"/>
        <end position="190"/>
    </location>
</feature>
<feature type="region of interest" description="Disordered" evidence="5">
    <location>
        <begin position="277"/>
        <end position="304"/>
    </location>
</feature>
<dbReference type="PANTHER" id="PTHR15950:SF15">
    <property type="entry name" value="PROTEIN VESTIGIAL"/>
    <property type="match status" value="1"/>
</dbReference>
<evidence type="ECO:0000313" key="6">
    <source>
        <dbReference type="Proteomes" id="UP000079169"/>
    </source>
</evidence>
<dbReference type="AlphaFoldDB" id="A0A1S3DF06"/>
<dbReference type="STRING" id="121845.A0A1S3DF06"/>
<dbReference type="OMA" id="HESSWSD"/>
<reference evidence="7 8" key="1">
    <citation type="submission" date="2025-04" db="UniProtKB">
        <authorList>
            <consortium name="RefSeq"/>
        </authorList>
    </citation>
    <scope>IDENTIFICATION</scope>
</reference>
<dbReference type="Pfam" id="PF07545">
    <property type="entry name" value="Vg_Tdu"/>
    <property type="match status" value="1"/>
</dbReference>
<feature type="compositionally biased region" description="Polar residues" evidence="5">
    <location>
        <begin position="48"/>
        <end position="58"/>
    </location>
</feature>
<dbReference type="GO" id="GO:0005634">
    <property type="term" value="C:nucleus"/>
    <property type="evidence" value="ECO:0007669"/>
    <property type="project" value="UniProtKB-SubCell"/>
</dbReference>
<organism evidence="6 7">
    <name type="scientific">Diaphorina citri</name>
    <name type="common">Asian citrus psyllid</name>
    <dbReference type="NCBI Taxonomy" id="121845"/>
    <lineage>
        <taxon>Eukaryota</taxon>
        <taxon>Metazoa</taxon>
        <taxon>Ecdysozoa</taxon>
        <taxon>Arthropoda</taxon>
        <taxon>Hexapoda</taxon>
        <taxon>Insecta</taxon>
        <taxon>Pterygota</taxon>
        <taxon>Neoptera</taxon>
        <taxon>Paraneoptera</taxon>
        <taxon>Hemiptera</taxon>
        <taxon>Sternorrhyncha</taxon>
        <taxon>Psylloidea</taxon>
        <taxon>Psyllidae</taxon>
        <taxon>Diaphorininae</taxon>
        <taxon>Diaphorina</taxon>
    </lineage>
</organism>
<feature type="compositionally biased region" description="Low complexity" evidence="5">
    <location>
        <begin position="165"/>
        <end position="189"/>
    </location>
</feature>
<dbReference type="GO" id="GO:0006355">
    <property type="term" value="P:regulation of DNA-templated transcription"/>
    <property type="evidence" value="ECO:0007669"/>
    <property type="project" value="InterPro"/>
</dbReference>
<evidence type="ECO:0000313" key="8">
    <source>
        <dbReference type="RefSeq" id="XP_026683377.1"/>
    </source>
</evidence>
<evidence type="ECO:0000256" key="2">
    <source>
        <dbReference type="ARBA" id="ARBA00023015"/>
    </source>
</evidence>
<evidence type="ECO:0000313" key="7">
    <source>
        <dbReference type="RefSeq" id="XP_008480420.1"/>
    </source>
</evidence>
<dbReference type="GeneID" id="103517149"/>
<gene>
    <name evidence="7 8" type="primary">LOC103517149</name>
</gene>
<evidence type="ECO:0000256" key="5">
    <source>
        <dbReference type="SAM" id="MobiDB-lite"/>
    </source>
</evidence>
<comment type="subcellular location">
    <subcellularLocation>
        <location evidence="1">Nucleus</location>
    </subcellularLocation>
</comment>
<dbReference type="Proteomes" id="UP000079169">
    <property type="component" value="Unplaced"/>
</dbReference>
<dbReference type="PANTHER" id="PTHR15950">
    <property type="entry name" value="TRANSCRIPTION COFACTOR VESTIGIAL-LIKE PROTEIN"/>
    <property type="match status" value="1"/>
</dbReference>